<evidence type="ECO:0000256" key="1">
    <source>
        <dbReference type="SAM" id="MobiDB-lite"/>
    </source>
</evidence>
<keyword evidence="4" id="KW-1185">Reference proteome</keyword>
<reference evidence="3" key="1">
    <citation type="submission" date="2022-10" db="EMBL/GenBank/DDBJ databases">
        <title>Whole-Genome Sequencing of Brachybacterium huguangmaarense BRM-3, Isolated from Betula schmidtii.</title>
        <authorList>
            <person name="Haam D."/>
        </authorList>
    </citation>
    <scope>NUCLEOTIDE SEQUENCE</scope>
    <source>
        <strain evidence="3">BRM-3</strain>
    </source>
</reference>
<feature type="region of interest" description="Disordered" evidence="1">
    <location>
        <begin position="228"/>
        <end position="354"/>
    </location>
</feature>
<gene>
    <name evidence="3" type="ORF">BRM3_10095</name>
</gene>
<name>A0ABY6FYH6_9MICO</name>
<organism evidence="3 4">
    <name type="scientific">Brachybacterium huguangmaarense</name>
    <dbReference type="NCBI Taxonomy" id="1652028"/>
    <lineage>
        <taxon>Bacteria</taxon>
        <taxon>Bacillati</taxon>
        <taxon>Actinomycetota</taxon>
        <taxon>Actinomycetes</taxon>
        <taxon>Micrococcales</taxon>
        <taxon>Dermabacteraceae</taxon>
        <taxon>Brachybacterium</taxon>
    </lineage>
</organism>
<dbReference type="RefSeq" id="WP_263593196.1">
    <property type="nucleotide sequence ID" value="NZ_CP107020.1"/>
</dbReference>
<keyword evidence="2" id="KW-1133">Transmembrane helix</keyword>
<keyword evidence="2" id="KW-0472">Membrane</keyword>
<evidence type="ECO:0000313" key="3">
    <source>
        <dbReference type="EMBL" id="UYG15983.1"/>
    </source>
</evidence>
<feature type="compositionally biased region" description="Low complexity" evidence="1">
    <location>
        <begin position="261"/>
        <end position="272"/>
    </location>
</feature>
<feature type="transmembrane region" description="Helical" evidence="2">
    <location>
        <begin position="191"/>
        <end position="212"/>
    </location>
</feature>
<sequence length="354" mass="36475">MPKPEGGTTVRRLLAVALVVLGLGGLLLGRLGETVWAPETERTAAVQLDDSGPAVVIDPGVVYVGGHEGTLTVTGPADVSVISAPKDDVAAYLGDTRHTEITGVPDWATLTAKDVSADGDATLPDPAGADLWRTVRTSASPAEISLAELWKADGGAKPAQPYQAILIVTDGTQPAATEVSVTWPVEAANAWVPYAYVIGAVLAVLGLVLFVIDFSAARTRRQAAEDELDAEAADTAAVETEAVETSAEAVDAPAEDDDAPAEGAVAAPAEAAASEDDAADASRVEETTEADPASAEEEHRTRVVPARTGRHRALSAEETDLLTPLDADGQPQDAAEHSSDPAETDTAPEEGENR</sequence>
<evidence type="ECO:0000256" key="2">
    <source>
        <dbReference type="SAM" id="Phobius"/>
    </source>
</evidence>
<feature type="compositionally biased region" description="Low complexity" evidence="1">
    <location>
        <begin position="233"/>
        <end position="252"/>
    </location>
</feature>
<protein>
    <submittedName>
        <fullName evidence="3">Uncharacterized protein</fullName>
    </submittedName>
</protein>
<dbReference type="EMBL" id="CP107020">
    <property type="protein sequence ID" value="UYG15983.1"/>
    <property type="molecule type" value="Genomic_DNA"/>
</dbReference>
<proteinExistence type="predicted"/>
<dbReference type="Proteomes" id="UP001164305">
    <property type="component" value="Chromosome"/>
</dbReference>
<keyword evidence="2" id="KW-0812">Transmembrane</keyword>
<accession>A0ABY6FYH6</accession>
<feature type="compositionally biased region" description="Acidic residues" evidence="1">
    <location>
        <begin position="342"/>
        <end position="354"/>
    </location>
</feature>
<evidence type="ECO:0000313" key="4">
    <source>
        <dbReference type="Proteomes" id="UP001164305"/>
    </source>
</evidence>